<dbReference type="RefSeq" id="WP_130245849.1">
    <property type="nucleotide sequence ID" value="NZ_PPUZ01000046.1"/>
</dbReference>
<evidence type="ECO:0000313" key="1">
    <source>
        <dbReference type="EMBL" id="RZM77116.1"/>
    </source>
</evidence>
<comment type="caution">
    <text evidence="1">The sequence shown here is derived from an EMBL/GenBank/DDBJ whole genome shotgun (WGS) entry which is preliminary data.</text>
</comment>
<dbReference type="AlphaFoldDB" id="A0A4Q7E384"/>
<organism evidence="1 2">
    <name type="scientific">Pseudoalteromonas rubra</name>
    <dbReference type="NCBI Taxonomy" id="43658"/>
    <lineage>
        <taxon>Bacteria</taxon>
        <taxon>Pseudomonadati</taxon>
        <taxon>Pseudomonadota</taxon>
        <taxon>Gammaproteobacteria</taxon>
        <taxon>Alteromonadales</taxon>
        <taxon>Pseudoalteromonadaceae</taxon>
        <taxon>Pseudoalteromonas</taxon>
    </lineage>
</organism>
<reference evidence="1 2" key="1">
    <citation type="submission" date="2018-01" db="EMBL/GenBank/DDBJ databases">
        <title>Co-occurrence of chitin degradation, pigmentation and bioactivity in marine Pseudoalteromonas.</title>
        <authorList>
            <person name="Paulsen S."/>
            <person name="Gram L."/>
            <person name="Machado H."/>
        </authorList>
    </citation>
    <scope>NUCLEOTIDE SEQUENCE [LARGE SCALE GENOMIC DNA]</scope>
    <source>
        <strain evidence="1 2">S1946</strain>
    </source>
</reference>
<protein>
    <submittedName>
        <fullName evidence="1">Uncharacterized protein</fullName>
    </submittedName>
</protein>
<evidence type="ECO:0000313" key="2">
    <source>
        <dbReference type="Proteomes" id="UP000292345"/>
    </source>
</evidence>
<dbReference type="Proteomes" id="UP000292345">
    <property type="component" value="Unassembled WGS sequence"/>
</dbReference>
<proteinExistence type="predicted"/>
<sequence>MKAQSNAYLARQALHGQFGNSNYQDRPVQARQLSDLYTYFLAGHTPGPYQLAKLVNQKHVSKELLQAIYDGLNIRAIA</sequence>
<gene>
    <name evidence="1" type="ORF">C3B51_17190</name>
</gene>
<name>A0A4Q7E384_9GAMM</name>
<accession>A0A4Q7E384</accession>
<dbReference type="EMBL" id="PPUZ01000046">
    <property type="protein sequence ID" value="RZM77116.1"/>
    <property type="molecule type" value="Genomic_DNA"/>
</dbReference>